<protein>
    <submittedName>
        <fullName evidence="1">Uncharacterized protein</fullName>
    </submittedName>
</protein>
<sequence>MSNSGNESELGYITVNSSKPVPLVNFKPKHKNIFCTNLEIFDNYLVWDKQNEDGIFVKKMNLSTNEVSDGFEKQFFSGQNRVGNELLFYESWKQEHPLKSFNPETNEIKTVAEKTHIINPYEQPLGINNTLGYARLRDDGNAEIIYESKSKSLTIPLKTDLVTDIVTSEKYIIWSQLESKNYWSKGKVFCYDIEDNKLHSVKIDEGWVNATPVGDKYVLLSVVFEKSRQVISWNLKENQLSKVKEFSKDETLTSIYYDDGDGDNKAYIEYRDENYIYSLEFSYQ</sequence>
<accession>A0A2S0KNN5</accession>
<name>A0A2S0KNN5_9FIRM</name>
<dbReference type="RefSeq" id="WP_106012563.1">
    <property type="nucleotide sequence ID" value="NZ_CP027226.1"/>
</dbReference>
<gene>
    <name evidence="1" type="ORF">C5Q98_05010</name>
</gene>
<dbReference type="AlphaFoldDB" id="A0A2S0KNN5"/>
<organism evidence="1 2">
    <name type="scientific">Fastidiosipila sanguinis</name>
    <dbReference type="NCBI Taxonomy" id="236753"/>
    <lineage>
        <taxon>Bacteria</taxon>
        <taxon>Bacillati</taxon>
        <taxon>Bacillota</taxon>
        <taxon>Clostridia</taxon>
        <taxon>Eubacteriales</taxon>
        <taxon>Oscillospiraceae</taxon>
        <taxon>Fastidiosipila</taxon>
    </lineage>
</organism>
<dbReference type="Proteomes" id="UP000237947">
    <property type="component" value="Chromosome"/>
</dbReference>
<dbReference type="SUPFAM" id="SSF69322">
    <property type="entry name" value="Tricorn protease domain 2"/>
    <property type="match status" value="1"/>
</dbReference>
<dbReference type="KEGG" id="fsa:C5Q98_05010"/>
<reference evidence="2" key="1">
    <citation type="submission" date="2018-02" db="EMBL/GenBank/DDBJ databases">
        <authorList>
            <person name="Holder M.E."/>
            <person name="Ajami N.J."/>
            <person name="Petrosino J.F."/>
        </authorList>
    </citation>
    <scope>NUCLEOTIDE SEQUENCE [LARGE SCALE GENOMIC DNA]</scope>
    <source>
        <strain evidence="2">CCUG 47711</strain>
    </source>
</reference>
<keyword evidence="2" id="KW-1185">Reference proteome</keyword>
<dbReference type="EMBL" id="CP027226">
    <property type="protein sequence ID" value="AVM42609.1"/>
    <property type="molecule type" value="Genomic_DNA"/>
</dbReference>
<evidence type="ECO:0000313" key="2">
    <source>
        <dbReference type="Proteomes" id="UP000237947"/>
    </source>
</evidence>
<proteinExistence type="predicted"/>
<evidence type="ECO:0000313" key="1">
    <source>
        <dbReference type="EMBL" id="AVM42609.1"/>
    </source>
</evidence>